<gene>
    <name evidence="4" type="primary">fxsT</name>
    <name evidence="4" type="ORF">LXN57_34975</name>
</gene>
<evidence type="ECO:0000256" key="2">
    <source>
        <dbReference type="ARBA" id="ARBA00022803"/>
    </source>
</evidence>
<dbReference type="SUPFAM" id="SSF52540">
    <property type="entry name" value="P-loop containing nucleoside triphosphate hydrolases"/>
    <property type="match status" value="1"/>
</dbReference>
<dbReference type="PROSITE" id="PS50104">
    <property type="entry name" value="TIR"/>
    <property type="match status" value="1"/>
</dbReference>
<dbReference type="InterPro" id="IPR019734">
    <property type="entry name" value="TPR_rpt"/>
</dbReference>
<dbReference type="Pfam" id="PF13676">
    <property type="entry name" value="TIR_2"/>
    <property type="match status" value="1"/>
</dbReference>
<dbReference type="InterPro" id="IPR027417">
    <property type="entry name" value="P-loop_NTPase"/>
</dbReference>
<comment type="caution">
    <text evidence="4">The sequence shown here is derived from an EMBL/GenBank/DDBJ whole genome shotgun (WGS) entry which is preliminary data.</text>
</comment>
<dbReference type="Pfam" id="PF13424">
    <property type="entry name" value="TPR_12"/>
    <property type="match status" value="2"/>
</dbReference>
<dbReference type="PANTHER" id="PTHR45641">
    <property type="entry name" value="TETRATRICOPEPTIDE REPEAT PROTEIN (AFU_ORTHOLOGUE AFUA_6G03870)"/>
    <property type="match status" value="1"/>
</dbReference>
<keyword evidence="5" id="KW-1185">Reference proteome</keyword>
<dbReference type="SMART" id="SM00028">
    <property type="entry name" value="TPR"/>
    <property type="match status" value="5"/>
</dbReference>
<dbReference type="Gene3D" id="3.40.50.10140">
    <property type="entry name" value="Toll/interleukin-1 receptor homology (TIR) domain"/>
    <property type="match status" value="1"/>
</dbReference>
<dbReference type="SUPFAM" id="SSF48452">
    <property type="entry name" value="TPR-like"/>
    <property type="match status" value="3"/>
</dbReference>
<name>A0ABT0YAC9_9ACTN</name>
<dbReference type="Gene3D" id="3.40.50.300">
    <property type="entry name" value="P-loop containing nucleotide triphosphate hydrolases"/>
    <property type="match status" value="1"/>
</dbReference>
<accession>A0ABT0YAC9</accession>
<keyword evidence="2" id="KW-0802">TPR repeat</keyword>
<dbReference type="PANTHER" id="PTHR45641:SF19">
    <property type="entry name" value="NEPHROCYSTIN-3"/>
    <property type="match status" value="1"/>
</dbReference>
<evidence type="ECO:0000256" key="1">
    <source>
        <dbReference type="ARBA" id="ARBA00022737"/>
    </source>
</evidence>
<dbReference type="NCBIfam" id="NF040586">
    <property type="entry name" value="FxSxx_TPR"/>
    <property type="match status" value="1"/>
</dbReference>
<dbReference type="SMART" id="SM00255">
    <property type="entry name" value="TIR"/>
    <property type="match status" value="1"/>
</dbReference>
<dbReference type="EMBL" id="JAMQOL010000052">
    <property type="protein sequence ID" value="MCM4082785.1"/>
    <property type="molecule type" value="Genomic_DNA"/>
</dbReference>
<keyword evidence="1" id="KW-0677">Repeat</keyword>
<feature type="domain" description="TIR" evidence="3">
    <location>
        <begin position="6"/>
        <end position="130"/>
    </location>
</feature>
<protein>
    <submittedName>
        <fullName evidence="4">FxSxx-COOH system tetratricopeptide repeat protein</fullName>
    </submittedName>
</protein>
<reference evidence="4 5" key="1">
    <citation type="submission" date="2022-06" db="EMBL/GenBank/DDBJ databases">
        <title>Actinoplanes abujensis sp. nov., isolated from Nigerian arid soil.</title>
        <authorList>
            <person name="Ding P."/>
        </authorList>
    </citation>
    <scope>NUCLEOTIDE SEQUENCE [LARGE SCALE GENOMIC DNA]</scope>
    <source>
        <strain evidence="5">TRM88002</strain>
    </source>
</reference>
<dbReference type="InterPro" id="IPR011990">
    <property type="entry name" value="TPR-like_helical_dom_sf"/>
</dbReference>
<organism evidence="4 5">
    <name type="scientific">Paractinoplanes hotanensis</name>
    <dbReference type="NCBI Taxonomy" id="2906497"/>
    <lineage>
        <taxon>Bacteria</taxon>
        <taxon>Bacillati</taxon>
        <taxon>Actinomycetota</taxon>
        <taxon>Actinomycetes</taxon>
        <taxon>Micromonosporales</taxon>
        <taxon>Micromonosporaceae</taxon>
        <taxon>Paractinoplanes</taxon>
    </lineage>
</organism>
<evidence type="ECO:0000313" key="4">
    <source>
        <dbReference type="EMBL" id="MCM4082785.1"/>
    </source>
</evidence>
<dbReference type="RefSeq" id="WP_251802517.1">
    <property type="nucleotide sequence ID" value="NZ_JAMQOL010000052.1"/>
</dbReference>
<dbReference type="SUPFAM" id="SSF52200">
    <property type="entry name" value="Toll/Interleukin receptor TIR domain"/>
    <property type="match status" value="1"/>
</dbReference>
<dbReference type="InterPro" id="IPR035897">
    <property type="entry name" value="Toll_tir_struct_dom_sf"/>
</dbReference>
<dbReference type="InterPro" id="IPR000157">
    <property type="entry name" value="TIR_dom"/>
</dbReference>
<dbReference type="Proteomes" id="UP001523216">
    <property type="component" value="Unassembled WGS sequence"/>
</dbReference>
<sequence length="891" mass="96736">MTDGVAGRDFFISFAGVNRGWAEWIAVELERANYTTVVQTFDFRPGTNFVHRMQEAAATAHRTIAVLSPAYLTSEFGEAEWGAAFVRDPTGEKRLLLPVLVQACKPPGLLASRVWVDLVGVDEDVARRRLLAAADENRARQKTAAFPGARTDSGRFPGLGPAISNLASRSAAFSGRKDDLLRLYSALRAEPAPPAVAVHGLGGVGKSELVREYAHRYASDYGLIWWIDAEQVTSIWAGLAALARRLGIADGADQAETATRLFDELRGRSDWLLIYDNAQSLEDLRALLSTGAGDVLITSRSPTWSPRAVALPLDVWTRAESVDFLHHRTGADADRAGLLAQIADLVGDLPLALEEAATFLDETGSGLEHYRDLLREQARELFGLAPVSAEDEADANHQRVATVWAVSLDQVRQQEPAAEELLSLLAYLEPAVPRNLPVTAPGILPDQLATVAAKSLAYDRLIGALRRFSLIAAGPHELKLHRLVQAQIRARLTAEAETEWASTATALLRHAFPDGAPAAERGPFLAQLITATGHARRLKTAGLDSAWLLVRGAAYLCEQGLYRQARSLAEQAAESLAENRTNHFELADRHAELGRLLVDLDEMLSAGYQYRLALRAAEEAFGPDDPHVAARLDDVGNTARLLNDLTESAMHFERALRIEATARRHAALAGAVQSLGRYEDARAHWENAVEISAAADPEGLETGRMRNGLGNVLLEMGDTTTASREFERSLHIVEVLLGPEHPEVAELHNNLGSALQALGDYPAAREHAELALAISREALGPSAPDVGIRLNNLANVLRAQGDLKGAQTALENALRIGLTELGPNHPALALWHYNLGRVRGDMGEQAEAQRNFAVALRISETALGREHPQTRAIRAALNEQNGRESKEADDE</sequence>
<evidence type="ECO:0000259" key="3">
    <source>
        <dbReference type="PROSITE" id="PS50104"/>
    </source>
</evidence>
<proteinExistence type="predicted"/>
<dbReference type="Gene3D" id="1.25.40.10">
    <property type="entry name" value="Tetratricopeptide repeat domain"/>
    <property type="match status" value="2"/>
</dbReference>
<evidence type="ECO:0000313" key="5">
    <source>
        <dbReference type="Proteomes" id="UP001523216"/>
    </source>
</evidence>